<dbReference type="InterPro" id="IPR009915">
    <property type="entry name" value="NnrU_dom"/>
</dbReference>
<gene>
    <name evidence="7" type="ORF">Tchar_01331</name>
</gene>
<evidence type="ECO:0000256" key="2">
    <source>
        <dbReference type="ARBA" id="ARBA00022692"/>
    </source>
</evidence>
<keyword evidence="3 5" id="KW-1133">Transmembrane helix</keyword>
<dbReference type="AlphaFoldDB" id="A0A554XFF4"/>
<feature type="domain" description="NnrU" evidence="6">
    <location>
        <begin position="4"/>
        <end position="208"/>
    </location>
</feature>
<reference evidence="7 8" key="1">
    <citation type="submission" date="2019-07" db="EMBL/GenBank/DDBJ databases">
        <title>Tepidimonas charontis SPSP-6 draft genome.</title>
        <authorList>
            <person name="Da Costa M.S."/>
            <person name="Froufe H.J.C."/>
            <person name="Egas C."/>
            <person name="Albuquerque L."/>
        </authorList>
    </citation>
    <scope>NUCLEOTIDE SEQUENCE [LARGE SCALE GENOMIC DNA]</scope>
    <source>
        <strain evidence="7 8">SPSP-6</strain>
    </source>
</reference>
<evidence type="ECO:0000256" key="1">
    <source>
        <dbReference type="ARBA" id="ARBA00004141"/>
    </source>
</evidence>
<dbReference type="GO" id="GO:0016020">
    <property type="term" value="C:membrane"/>
    <property type="evidence" value="ECO:0007669"/>
    <property type="project" value="UniProtKB-SubCell"/>
</dbReference>
<evidence type="ECO:0000256" key="4">
    <source>
        <dbReference type="ARBA" id="ARBA00023136"/>
    </source>
</evidence>
<dbReference type="Proteomes" id="UP000318294">
    <property type="component" value="Unassembled WGS sequence"/>
</dbReference>
<feature type="transmembrane region" description="Helical" evidence="5">
    <location>
        <begin position="179"/>
        <end position="200"/>
    </location>
</feature>
<keyword evidence="2 5" id="KW-0812">Transmembrane</keyword>
<dbReference type="EMBL" id="VJON01000017">
    <property type="protein sequence ID" value="TSE34561.1"/>
    <property type="molecule type" value="Genomic_DNA"/>
</dbReference>
<feature type="transmembrane region" description="Helical" evidence="5">
    <location>
        <begin position="40"/>
        <end position="59"/>
    </location>
</feature>
<comment type="subcellular location">
    <subcellularLocation>
        <location evidence="1">Membrane</location>
        <topology evidence="1">Multi-pass membrane protein</topology>
    </subcellularLocation>
</comment>
<evidence type="ECO:0000313" key="7">
    <source>
        <dbReference type="EMBL" id="TSE34561.1"/>
    </source>
</evidence>
<dbReference type="Pfam" id="PF07298">
    <property type="entry name" value="NnrU"/>
    <property type="match status" value="1"/>
</dbReference>
<dbReference type="OrthoDB" id="5293641at2"/>
<keyword evidence="8" id="KW-1185">Reference proteome</keyword>
<proteinExistence type="predicted"/>
<accession>A0A554XFF4</accession>
<protein>
    <submittedName>
        <fullName evidence="7">NnrU protein</fullName>
    </submittedName>
</protein>
<evidence type="ECO:0000256" key="5">
    <source>
        <dbReference type="SAM" id="Phobius"/>
    </source>
</evidence>
<feature type="transmembrane region" description="Helical" evidence="5">
    <location>
        <begin position="71"/>
        <end position="93"/>
    </location>
</feature>
<keyword evidence="4 5" id="KW-0472">Membrane</keyword>
<organism evidence="7 8">
    <name type="scientific">Tepidimonas charontis</name>
    <dbReference type="NCBI Taxonomy" id="2267262"/>
    <lineage>
        <taxon>Bacteria</taxon>
        <taxon>Pseudomonadati</taxon>
        <taxon>Pseudomonadota</taxon>
        <taxon>Betaproteobacteria</taxon>
        <taxon>Burkholderiales</taxon>
        <taxon>Tepidimonas</taxon>
    </lineage>
</organism>
<evidence type="ECO:0000313" key="8">
    <source>
        <dbReference type="Proteomes" id="UP000318294"/>
    </source>
</evidence>
<dbReference type="RefSeq" id="WP_144328288.1">
    <property type="nucleotide sequence ID" value="NZ_VJON01000017.1"/>
</dbReference>
<name>A0A554XFF4_9BURK</name>
<evidence type="ECO:0000256" key="3">
    <source>
        <dbReference type="ARBA" id="ARBA00022989"/>
    </source>
</evidence>
<evidence type="ECO:0000259" key="6">
    <source>
        <dbReference type="Pfam" id="PF07298"/>
    </source>
</evidence>
<comment type="caution">
    <text evidence="7">The sequence shown here is derived from an EMBL/GenBank/DDBJ whole genome shotgun (WGS) entry which is preliminary data.</text>
</comment>
<feature type="transmembrane region" description="Helical" evidence="5">
    <location>
        <begin position="113"/>
        <end position="139"/>
    </location>
</feature>
<sequence length="211" mass="22433">MQWLVLGLIVFLGVHSVRIVADDWRTQTIDRWGLATWKAVYSLLSLAGLALIVVGYDLARQAPLTLWQPPLGMRHAASLLTLIAFVLLVAAYVPGNALKARLGHPMVLAVKLWAFAHLLANGTLADVLLFGGFLVWAIFNYRSARRRGAAPGPNRAPADDAAADGLGDEVATDGAPSTLAATVATVVVGVAAWALFAFWAHGALFGVRLFG</sequence>